<dbReference type="EC" id="3.4.21.-" evidence="4"/>
<dbReference type="InterPro" id="IPR013424">
    <property type="entry name" value="Ice-binding_C"/>
</dbReference>
<feature type="region of interest" description="Disordered" evidence="1">
    <location>
        <begin position="58"/>
        <end position="78"/>
    </location>
</feature>
<evidence type="ECO:0000256" key="1">
    <source>
        <dbReference type="SAM" id="MobiDB-lite"/>
    </source>
</evidence>
<dbReference type="SUPFAM" id="SSF50494">
    <property type="entry name" value="Trypsin-like serine proteases"/>
    <property type="match status" value="1"/>
</dbReference>
<sequence length="389" mass="41044">MSTSLKIKLMPLALLVAAGLAQASPVGQIEDTRFVPKQLGDGASKPIEVYGSRFAPRASLDGPGQVQPQTGNNSHPSNWRVTEGQTFNGRNFEGVARLAFTTKAGAGYACSGTLLAGGQYVLTAAHCADDFTSMRVDFGVYNNVAKETRYATQAFVHSGWTGALGQGSDIAILKLDNAVTSIQGFNISTSNDLGKDFLIMGYGTTSVGNSNTATNWNDRGWAHWGRNTADVSGKDLNTALFGDSPDDDKYGVEYVADYDGFLNPDKHNTLQILANASGNRWTSGTGLGQDEALIAGGDSGGGDFVWNGSEWLLSGVHSWGWQVCTAAMGCDYSKANSSSWGDLSGSTAVFSHAAWINEIVSAPVPEPSTYALMLAGLLAVGATARRRQD</sequence>
<dbReference type="PANTHER" id="PTHR24260">
    <property type="match status" value="1"/>
</dbReference>
<dbReference type="Pfam" id="PF07589">
    <property type="entry name" value="PEP-CTERM"/>
    <property type="match status" value="1"/>
</dbReference>
<dbReference type="Proteomes" id="UP001606099">
    <property type="component" value="Unassembled WGS sequence"/>
</dbReference>
<dbReference type="InterPro" id="IPR043504">
    <property type="entry name" value="Peptidase_S1_PA_chymotrypsin"/>
</dbReference>
<dbReference type="PROSITE" id="PS00134">
    <property type="entry name" value="TRYPSIN_HIS"/>
    <property type="match status" value="1"/>
</dbReference>
<feature type="domain" description="Peptidase S1" evidence="3">
    <location>
        <begin position="81"/>
        <end position="361"/>
    </location>
</feature>
<accession>A0ABW7FR33</accession>
<comment type="caution">
    <text evidence="4">The sequence shown here is derived from an EMBL/GenBank/DDBJ whole genome shotgun (WGS) entry which is preliminary data.</text>
</comment>
<keyword evidence="2" id="KW-0732">Signal</keyword>
<dbReference type="InterPro" id="IPR018114">
    <property type="entry name" value="TRYPSIN_HIS"/>
</dbReference>
<proteinExistence type="predicted"/>
<keyword evidence="5" id="KW-1185">Reference proteome</keyword>
<organism evidence="4 5">
    <name type="scientific">Roseateles rivi</name>
    <dbReference type="NCBI Taxonomy" id="3299028"/>
    <lineage>
        <taxon>Bacteria</taxon>
        <taxon>Pseudomonadati</taxon>
        <taxon>Pseudomonadota</taxon>
        <taxon>Betaproteobacteria</taxon>
        <taxon>Burkholderiales</taxon>
        <taxon>Sphaerotilaceae</taxon>
        <taxon>Roseateles</taxon>
    </lineage>
</organism>
<dbReference type="NCBIfam" id="TIGR02595">
    <property type="entry name" value="PEP_CTERM"/>
    <property type="match status" value="1"/>
</dbReference>
<reference evidence="4 5" key="1">
    <citation type="submission" date="2024-08" db="EMBL/GenBank/DDBJ databases">
        <authorList>
            <person name="Lu H."/>
        </authorList>
    </citation>
    <scope>NUCLEOTIDE SEQUENCE [LARGE SCALE GENOMIC DNA]</scope>
    <source>
        <strain evidence="4 5">BYS180W</strain>
    </source>
</reference>
<feature type="compositionally biased region" description="Polar residues" evidence="1">
    <location>
        <begin position="66"/>
        <end position="78"/>
    </location>
</feature>
<dbReference type="InterPro" id="IPR009003">
    <property type="entry name" value="Peptidase_S1_PA"/>
</dbReference>
<feature type="chain" id="PRO_5047542705" evidence="2">
    <location>
        <begin position="24"/>
        <end position="389"/>
    </location>
</feature>
<feature type="signal peptide" evidence="2">
    <location>
        <begin position="1"/>
        <end position="23"/>
    </location>
</feature>
<keyword evidence="4" id="KW-0378">Hydrolase</keyword>
<evidence type="ECO:0000313" key="4">
    <source>
        <dbReference type="EMBL" id="MFG6446776.1"/>
    </source>
</evidence>
<dbReference type="Gene3D" id="2.40.10.10">
    <property type="entry name" value="Trypsin-like serine proteases"/>
    <property type="match status" value="1"/>
</dbReference>
<dbReference type="Pfam" id="PF00089">
    <property type="entry name" value="Trypsin"/>
    <property type="match status" value="1"/>
</dbReference>
<gene>
    <name evidence="4" type="ORF">ACG0Z6_00815</name>
</gene>
<name>A0ABW7FR33_9BURK</name>
<dbReference type="PROSITE" id="PS50240">
    <property type="entry name" value="TRYPSIN_DOM"/>
    <property type="match status" value="1"/>
</dbReference>
<dbReference type="GO" id="GO:0016787">
    <property type="term" value="F:hydrolase activity"/>
    <property type="evidence" value="ECO:0007669"/>
    <property type="project" value="UniProtKB-KW"/>
</dbReference>
<dbReference type="EMBL" id="JBIGHZ010000001">
    <property type="protein sequence ID" value="MFG6446776.1"/>
    <property type="molecule type" value="Genomic_DNA"/>
</dbReference>
<evidence type="ECO:0000256" key="2">
    <source>
        <dbReference type="SAM" id="SignalP"/>
    </source>
</evidence>
<dbReference type="InterPro" id="IPR001254">
    <property type="entry name" value="Trypsin_dom"/>
</dbReference>
<dbReference type="RefSeq" id="WP_394457892.1">
    <property type="nucleotide sequence ID" value="NZ_JBIGHZ010000001.1"/>
</dbReference>
<protein>
    <submittedName>
        <fullName evidence="4">Trypsin-like serine protease</fullName>
        <ecNumber evidence="4">3.4.21.-</ecNumber>
    </submittedName>
</protein>
<evidence type="ECO:0000259" key="3">
    <source>
        <dbReference type="PROSITE" id="PS50240"/>
    </source>
</evidence>
<evidence type="ECO:0000313" key="5">
    <source>
        <dbReference type="Proteomes" id="UP001606099"/>
    </source>
</evidence>
<dbReference type="InterPro" id="IPR051333">
    <property type="entry name" value="CLIP_Serine_Protease"/>
</dbReference>
<dbReference type="SMART" id="SM00020">
    <property type="entry name" value="Tryp_SPc"/>
    <property type="match status" value="1"/>
</dbReference>
<dbReference type="PANTHER" id="PTHR24260:SF132">
    <property type="entry name" value="PEPTIDASE S1 DOMAIN-CONTAINING PROTEIN"/>
    <property type="match status" value="1"/>
</dbReference>